<accession>A0ACB9U3M2</accession>
<reference evidence="1" key="1">
    <citation type="submission" date="2022-03" db="EMBL/GenBank/DDBJ databases">
        <title>Genomic analyses of argali, domestic sheep and their hybrids provide insights into chromosomal evolution, heterosis and genetic basis of agronomic traits.</title>
        <authorList>
            <person name="Li M."/>
        </authorList>
    </citation>
    <scope>NUCLEOTIDE SEQUENCE</scope>
    <source>
        <strain evidence="1">F1 hybrid</strain>
    </source>
</reference>
<protein>
    <submittedName>
        <fullName evidence="1">Uncharacterized protein</fullName>
    </submittedName>
</protein>
<evidence type="ECO:0000313" key="1">
    <source>
        <dbReference type="EMBL" id="KAI4557752.1"/>
    </source>
</evidence>
<gene>
    <name evidence="1" type="ORF">MJG53_018505</name>
</gene>
<proteinExistence type="predicted"/>
<dbReference type="EMBL" id="CM043049">
    <property type="protein sequence ID" value="KAI4557752.1"/>
    <property type="molecule type" value="Genomic_DNA"/>
</dbReference>
<organism evidence="1 2">
    <name type="scientific">Ovis ammon polii x Ovis aries</name>
    <dbReference type="NCBI Taxonomy" id="2918886"/>
    <lineage>
        <taxon>Eukaryota</taxon>
        <taxon>Metazoa</taxon>
        <taxon>Chordata</taxon>
        <taxon>Craniata</taxon>
        <taxon>Vertebrata</taxon>
        <taxon>Euteleostomi</taxon>
        <taxon>Mammalia</taxon>
        <taxon>Eutheria</taxon>
        <taxon>Laurasiatheria</taxon>
        <taxon>Artiodactyla</taxon>
        <taxon>Ruminantia</taxon>
        <taxon>Pecora</taxon>
        <taxon>Bovidae</taxon>
        <taxon>Caprinae</taxon>
        <taxon>Ovis</taxon>
    </lineage>
</organism>
<evidence type="ECO:0000313" key="2">
    <source>
        <dbReference type="Proteomes" id="UP001057279"/>
    </source>
</evidence>
<sequence>MSRKRSSCKGPEGESGGGRESWLIKSQAEDLSAQVESLLELDRKPVFGFSHAHGIDLHHPARRLDEKEETLMRLQISGCVLICKLPEDKTLQFLPLWYSKEPYSCVIRGKATAVNKVSCCSGALLCSKLSKVEPLDFKHPPLSAGGQEPWTTRDSSVVNKVRSRTTNPDAARVEESLFALQSTLSPGHSKVTRDSRSPTAEVLFSAGDRQHLEAPSLCIVSPVSTLPFLVALQGLVRQKQEQREEVM</sequence>
<comment type="caution">
    <text evidence="1">The sequence shown here is derived from an EMBL/GenBank/DDBJ whole genome shotgun (WGS) entry which is preliminary data.</text>
</comment>
<name>A0ACB9U3M2_9CETA</name>
<dbReference type="Proteomes" id="UP001057279">
    <property type="component" value="Linkage Group LG24"/>
</dbReference>
<keyword evidence="2" id="KW-1185">Reference proteome</keyword>